<sequence>MFPVLVDSTSDSHSATMQPPSNKRKLSLFTSTCKRPNRLSSLLSSSPSCSSSRKSAPTCTISLESVTINCTESYCVYSSSSDVNFIPFPTTNSDSDCELEPRLEVGVKVRRRSMQATTPRSNERVRRDSQSRRRKAPSTRHHALLSPASHVTPPPKRFKGKHSDLRFLAVVWRSVNVSLQTRMDVDGHGDLDVQDKVLSERLGAYLTERGYLEKSEEHENVLSPSQLVAVATLRRKDRTVVRPTRNSAEQRRRSPLASSAQSSSPLLMVDDP</sequence>
<reference evidence="2" key="1">
    <citation type="submission" date="2023-06" db="EMBL/GenBank/DDBJ databases">
        <authorList>
            <consortium name="Lawrence Berkeley National Laboratory"/>
            <person name="Ahrendt S."/>
            <person name="Sahu N."/>
            <person name="Indic B."/>
            <person name="Wong-Bajracharya J."/>
            <person name="Merenyi Z."/>
            <person name="Ke H.-M."/>
            <person name="Monk M."/>
            <person name="Kocsube S."/>
            <person name="Drula E."/>
            <person name="Lipzen A."/>
            <person name="Balint B."/>
            <person name="Henrissat B."/>
            <person name="Andreopoulos B."/>
            <person name="Martin F.M."/>
            <person name="Harder C.B."/>
            <person name="Rigling D."/>
            <person name="Ford K.L."/>
            <person name="Foster G.D."/>
            <person name="Pangilinan J."/>
            <person name="Papanicolaou A."/>
            <person name="Barry K."/>
            <person name="LaButti K."/>
            <person name="Viragh M."/>
            <person name="Koriabine M."/>
            <person name="Yan M."/>
            <person name="Riley R."/>
            <person name="Champramary S."/>
            <person name="Plett K.L."/>
            <person name="Tsai I.J."/>
            <person name="Slot J."/>
            <person name="Sipos G."/>
            <person name="Plett J."/>
            <person name="Nagy L.G."/>
            <person name="Grigoriev I.V."/>
        </authorList>
    </citation>
    <scope>NUCLEOTIDE SEQUENCE</scope>
    <source>
        <strain evidence="2">ICMP 16352</strain>
    </source>
</reference>
<feature type="compositionally biased region" description="Low complexity" evidence="1">
    <location>
        <begin position="255"/>
        <end position="272"/>
    </location>
</feature>
<feature type="region of interest" description="Disordered" evidence="1">
    <location>
        <begin position="109"/>
        <end position="159"/>
    </location>
</feature>
<gene>
    <name evidence="2" type="ORF">IW261DRAFT_421033</name>
</gene>
<feature type="region of interest" description="Disordered" evidence="1">
    <location>
        <begin position="1"/>
        <end position="23"/>
    </location>
</feature>
<evidence type="ECO:0000313" key="3">
    <source>
        <dbReference type="Proteomes" id="UP001175227"/>
    </source>
</evidence>
<name>A0AA39UBM8_9AGAR</name>
<dbReference type="Proteomes" id="UP001175227">
    <property type="component" value="Unassembled WGS sequence"/>
</dbReference>
<evidence type="ECO:0000256" key="1">
    <source>
        <dbReference type="SAM" id="MobiDB-lite"/>
    </source>
</evidence>
<protein>
    <submittedName>
        <fullName evidence="2">Uncharacterized protein</fullName>
    </submittedName>
</protein>
<feature type="region of interest" description="Disordered" evidence="1">
    <location>
        <begin position="238"/>
        <end position="272"/>
    </location>
</feature>
<feature type="compositionally biased region" description="Basic and acidic residues" evidence="1">
    <location>
        <begin position="121"/>
        <end position="131"/>
    </location>
</feature>
<proteinExistence type="predicted"/>
<accession>A0AA39UBM8</accession>
<comment type="caution">
    <text evidence="2">The sequence shown here is derived from an EMBL/GenBank/DDBJ whole genome shotgun (WGS) entry which is preliminary data.</text>
</comment>
<keyword evidence="3" id="KW-1185">Reference proteome</keyword>
<dbReference type="AlphaFoldDB" id="A0AA39UBM8"/>
<feature type="compositionally biased region" description="Polar residues" evidence="1">
    <location>
        <begin position="7"/>
        <end position="21"/>
    </location>
</feature>
<feature type="compositionally biased region" description="Basic residues" evidence="1">
    <location>
        <begin position="132"/>
        <end position="143"/>
    </location>
</feature>
<evidence type="ECO:0000313" key="2">
    <source>
        <dbReference type="EMBL" id="KAK0476399.1"/>
    </source>
</evidence>
<dbReference type="EMBL" id="JAUEPR010000020">
    <property type="protein sequence ID" value="KAK0476399.1"/>
    <property type="molecule type" value="Genomic_DNA"/>
</dbReference>
<organism evidence="2 3">
    <name type="scientific">Armillaria novae-zelandiae</name>
    <dbReference type="NCBI Taxonomy" id="153914"/>
    <lineage>
        <taxon>Eukaryota</taxon>
        <taxon>Fungi</taxon>
        <taxon>Dikarya</taxon>
        <taxon>Basidiomycota</taxon>
        <taxon>Agaricomycotina</taxon>
        <taxon>Agaricomycetes</taxon>
        <taxon>Agaricomycetidae</taxon>
        <taxon>Agaricales</taxon>
        <taxon>Marasmiineae</taxon>
        <taxon>Physalacriaceae</taxon>
        <taxon>Armillaria</taxon>
    </lineage>
</organism>